<dbReference type="Proteomes" id="UP000076717">
    <property type="component" value="Unassembled WGS sequence"/>
</dbReference>
<feature type="compositionally biased region" description="Low complexity" evidence="3">
    <location>
        <begin position="237"/>
        <end position="254"/>
    </location>
</feature>
<gene>
    <name evidence="6" type="primary">bpoA2</name>
    <name evidence="6" type="ORF">ACH61_00310</name>
</gene>
<proteinExistence type="predicted"/>
<evidence type="ECO:0000256" key="1">
    <source>
        <dbReference type="ARBA" id="ARBA00023015"/>
    </source>
</evidence>
<dbReference type="Gene3D" id="1.10.10.60">
    <property type="entry name" value="Homeodomain-like"/>
    <property type="match status" value="1"/>
</dbReference>
<dbReference type="Gene3D" id="1.10.357.10">
    <property type="entry name" value="Tetracycline Repressor, domain 2"/>
    <property type="match status" value="1"/>
</dbReference>
<reference evidence="6 7" key="1">
    <citation type="submission" date="2015-08" db="EMBL/GenBank/DDBJ databases">
        <title>Draft Genome Sequence of Rathayibacter sp. Strain VKM Ac-2596 Isolated from Leaf Gall Induced by Plant-Parasitic Nematodes.</title>
        <authorList>
            <person name="Vasilenko O.V."/>
            <person name="Starodumova I.P."/>
            <person name="Tarlachkov S.V."/>
            <person name="Dorofeeva L.V."/>
            <person name="Evtushenko L.I."/>
        </authorList>
    </citation>
    <scope>NUCLEOTIDE SEQUENCE [LARGE SCALE GENOMIC DNA]</scope>
    <source>
        <strain evidence="6 7">VKM Ac-2596</strain>
    </source>
</reference>
<evidence type="ECO:0000313" key="7">
    <source>
        <dbReference type="Proteomes" id="UP000076717"/>
    </source>
</evidence>
<keyword evidence="6" id="KW-0560">Oxidoreductase</keyword>
<organism evidence="6 7">
    <name type="scientific">Rathayibacter tanaceti</name>
    <dbReference type="NCBI Taxonomy" id="1671680"/>
    <lineage>
        <taxon>Bacteria</taxon>
        <taxon>Bacillati</taxon>
        <taxon>Actinomycetota</taxon>
        <taxon>Actinomycetes</taxon>
        <taxon>Micrococcales</taxon>
        <taxon>Microbacteriaceae</taxon>
        <taxon>Rathayibacter</taxon>
    </lineage>
</organism>
<keyword evidence="1" id="KW-0805">Transcription regulation</keyword>
<dbReference type="EC" id="1.11.1.-" evidence="6"/>
<evidence type="ECO:0000313" key="6">
    <source>
        <dbReference type="EMBL" id="KZX22543.1"/>
    </source>
</evidence>
<dbReference type="GO" id="GO:0016020">
    <property type="term" value="C:membrane"/>
    <property type="evidence" value="ECO:0007669"/>
    <property type="project" value="TreeGrafter"/>
</dbReference>
<dbReference type="InterPro" id="IPR009057">
    <property type="entry name" value="Homeodomain-like_sf"/>
</dbReference>
<keyword evidence="6" id="KW-0575">Peroxidase</keyword>
<dbReference type="RefSeq" id="WP_236713484.1">
    <property type="nucleotide sequence ID" value="NZ_LIIN01000005.1"/>
</dbReference>
<dbReference type="SUPFAM" id="SSF46689">
    <property type="entry name" value="Homeodomain-like"/>
    <property type="match status" value="1"/>
</dbReference>
<feature type="region of interest" description="Disordered" evidence="3">
    <location>
        <begin position="229"/>
        <end position="289"/>
    </location>
</feature>
<feature type="domain" description="HTH-type transcriptional regulator MT1864/Rv1816-like C-terminal" evidence="5">
    <location>
        <begin position="362"/>
        <end position="459"/>
    </location>
</feature>
<accession>A0A166IKT6</accession>
<dbReference type="SUPFAM" id="SSF53474">
    <property type="entry name" value="alpha/beta-Hydrolases"/>
    <property type="match status" value="1"/>
</dbReference>
<keyword evidence="2" id="KW-0804">Transcription</keyword>
<feature type="domain" description="AB hydrolase-1" evidence="4">
    <location>
        <begin position="23"/>
        <end position="236"/>
    </location>
</feature>
<feature type="compositionally biased region" description="Basic residues" evidence="3">
    <location>
        <begin position="270"/>
        <end position="281"/>
    </location>
</feature>
<evidence type="ECO:0000259" key="5">
    <source>
        <dbReference type="Pfam" id="PF13305"/>
    </source>
</evidence>
<dbReference type="EMBL" id="LIIN01000005">
    <property type="protein sequence ID" value="KZX22543.1"/>
    <property type="molecule type" value="Genomic_DNA"/>
</dbReference>
<protein>
    <submittedName>
        <fullName evidence="6">Non-heme bromoperoxidase BPO-A2</fullName>
        <ecNumber evidence="6">1.11.1.-</ecNumber>
    </submittedName>
</protein>
<dbReference type="PANTHER" id="PTHR43798:SF33">
    <property type="entry name" value="HYDROLASE, PUTATIVE (AFU_ORTHOLOGUE AFUA_2G14860)-RELATED"/>
    <property type="match status" value="1"/>
</dbReference>
<dbReference type="InterPro" id="IPR025996">
    <property type="entry name" value="MT1864/Rv1816-like_C"/>
</dbReference>
<dbReference type="PANTHER" id="PTHR43798">
    <property type="entry name" value="MONOACYLGLYCEROL LIPASE"/>
    <property type="match status" value="1"/>
</dbReference>
<keyword evidence="7" id="KW-1185">Reference proteome</keyword>
<evidence type="ECO:0000256" key="2">
    <source>
        <dbReference type="ARBA" id="ARBA00023163"/>
    </source>
</evidence>
<dbReference type="InterPro" id="IPR036271">
    <property type="entry name" value="Tet_transcr_reg_TetR-rel_C_sf"/>
</dbReference>
<dbReference type="Pfam" id="PF13305">
    <property type="entry name" value="TetR_C_33"/>
    <property type="match status" value="1"/>
</dbReference>
<dbReference type="InterPro" id="IPR029058">
    <property type="entry name" value="AB_hydrolase_fold"/>
</dbReference>
<dbReference type="AlphaFoldDB" id="A0A166IKT6"/>
<dbReference type="InterPro" id="IPR000073">
    <property type="entry name" value="AB_hydrolase_1"/>
</dbReference>
<dbReference type="SUPFAM" id="SSF48498">
    <property type="entry name" value="Tetracyclin repressor-like, C-terminal domain"/>
    <property type="match status" value="1"/>
</dbReference>
<dbReference type="InterPro" id="IPR050266">
    <property type="entry name" value="AB_hydrolase_sf"/>
</dbReference>
<sequence length="470" mass="49559">MLEHLITDEGSIAYDVAGTGPLVVLAHGMGDSRHSYRFLVHELVAAGYRVANVDIRGCGDSSVGWSSYERTAIAGDLVAVVRHLGGPAVIVGQSISGGAATIAAATAPDVISGIVELAPFTRKQSFDLLGVLRHKHVRAGMTQLTRVMMGSSLAGWMKYLDIAIPAKPADWAVERARIETALRRPERMAVLHAMTKTSPADAGAHLAAVRCPVLVIEGSADPDWVDPRARGCASSATCPRASESSRSSTGPGTTRTRRPPPPSSRCSSRSSRRPSPRRRAMPRAGLAPATVTQAAADLADELSPAPLNMSVVAERLGVKAPSLYKHVDGLADLTHRVAVLGATELGDALRDAMQGRAGGDALAAAAQTVRTYVKEHPGRYAATVGATPTGPEDPLAAALEHTLGSFAAVLHGYDLDPAQQIHAIRMLRSILHGFATLETSNGFQMSTDVDESFTWMVDFIDRGLRAAGRS</sequence>
<dbReference type="PATRIC" id="fig|1671680.3.peg.329"/>
<dbReference type="Pfam" id="PF12697">
    <property type="entry name" value="Abhydrolase_6"/>
    <property type="match status" value="1"/>
</dbReference>
<dbReference type="Gene3D" id="3.40.50.1820">
    <property type="entry name" value="alpha/beta hydrolase"/>
    <property type="match status" value="1"/>
</dbReference>
<comment type="caution">
    <text evidence="6">The sequence shown here is derived from an EMBL/GenBank/DDBJ whole genome shotgun (WGS) entry which is preliminary data.</text>
</comment>
<name>A0A166IKT6_9MICO</name>
<evidence type="ECO:0000256" key="3">
    <source>
        <dbReference type="SAM" id="MobiDB-lite"/>
    </source>
</evidence>
<dbReference type="GO" id="GO:0004601">
    <property type="term" value="F:peroxidase activity"/>
    <property type="evidence" value="ECO:0007669"/>
    <property type="project" value="UniProtKB-KW"/>
</dbReference>
<evidence type="ECO:0000259" key="4">
    <source>
        <dbReference type="Pfam" id="PF12697"/>
    </source>
</evidence>